<reference evidence="2" key="1">
    <citation type="journal article" date="2020" name="Stud. Mycol.">
        <title>101 Dothideomycetes genomes: a test case for predicting lifestyles and emergence of pathogens.</title>
        <authorList>
            <person name="Haridas S."/>
            <person name="Albert R."/>
            <person name="Binder M."/>
            <person name="Bloem J."/>
            <person name="Labutti K."/>
            <person name="Salamov A."/>
            <person name="Andreopoulos B."/>
            <person name="Baker S."/>
            <person name="Barry K."/>
            <person name="Bills G."/>
            <person name="Bluhm B."/>
            <person name="Cannon C."/>
            <person name="Castanera R."/>
            <person name="Culley D."/>
            <person name="Daum C."/>
            <person name="Ezra D."/>
            <person name="Gonzalez J."/>
            <person name="Henrissat B."/>
            <person name="Kuo A."/>
            <person name="Liang C."/>
            <person name="Lipzen A."/>
            <person name="Lutzoni F."/>
            <person name="Magnuson J."/>
            <person name="Mondo S."/>
            <person name="Nolan M."/>
            <person name="Ohm R."/>
            <person name="Pangilinan J."/>
            <person name="Park H.-J."/>
            <person name="Ramirez L."/>
            <person name="Alfaro M."/>
            <person name="Sun H."/>
            <person name="Tritt A."/>
            <person name="Yoshinaga Y."/>
            <person name="Zwiers L.-H."/>
            <person name="Turgeon B."/>
            <person name="Goodwin S."/>
            <person name="Spatafora J."/>
            <person name="Crous P."/>
            <person name="Grigoriev I."/>
        </authorList>
    </citation>
    <scope>NUCLEOTIDE SEQUENCE</scope>
    <source>
        <strain evidence="2">Tuck. ex Michener</strain>
    </source>
</reference>
<proteinExistence type="predicted"/>
<feature type="region of interest" description="Disordered" evidence="1">
    <location>
        <begin position="256"/>
        <end position="422"/>
    </location>
</feature>
<evidence type="ECO:0000313" key="3">
    <source>
        <dbReference type="Proteomes" id="UP000800092"/>
    </source>
</evidence>
<protein>
    <submittedName>
        <fullName evidence="2">Uncharacterized protein</fullName>
    </submittedName>
</protein>
<sequence length="422" mass="45946">MCTWLCLLDTKATELLQPCKPTVRPGTGISKFSRTVTGSKSEQQTVPCFKVGNVRRVAKIEDEDPDNLFTSSTFSLSLGVPNDGSFASSCLDVTNPNASRPDLPSIVPLPSTQKQNRRAYSGSFLSVSQSVRLTSLPRTARVVRPTWSSREYLEAGGDPASTTLRALSRPYSGYSYSGFQICSPDPRYARKSYDNKVCSRGFGLRPRGQRSATDMALMARTGESALDSHKSLANSDQGMASDPVVVDEIKKKAGKMVQPCGNEDDMTVASRPASAGLDKAPNRKSITDDDHEDTINGTTLFDDSGVAGPMRKDRGESEEEIKPEDSLSNRVSPGPTLKALPPLETEYVSQFETSAQEHKPAQVLSSSPPKREEAQDQELDEDQRQVSPQRLRRPSLGDSFALDFLLPPLDPLPRSASVLGIE</sequence>
<name>A0A6A6HIM1_VIRVR</name>
<dbReference type="OrthoDB" id="5377623at2759"/>
<accession>A0A6A6HIM1</accession>
<evidence type="ECO:0000313" key="2">
    <source>
        <dbReference type="EMBL" id="KAF2237877.1"/>
    </source>
</evidence>
<gene>
    <name evidence="2" type="ORF">EV356DRAFT_529790</name>
</gene>
<organism evidence="2 3">
    <name type="scientific">Viridothelium virens</name>
    <name type="common">Speckled blister lichen</name>
    <name type="synonym">Trypethelium virens</name>
    <dbReference type="NCBI Taxonomy" id="1048519"/>
    <lineage>
        <taxon>Eukaryota</taxon>
        <taxon>Fungi</taxon>
        <taxon>Dikarya</taxon>
        <taxon>Ascomycota</taxon>
        <taxon>Pezizomycotina</taxon>
        <taxon>Dothideomycetes</taxon>
        <taxon>Dothideomycetes incertae sedis</taxon>
        <taxon>Trypetheliales</taxon>
        <taxon>Trypetheliaceae</taxon>
        <taxon>Viridothelium</taxon>
    </lineage>
</organism>
<dbReference type="EMBL" id="ML991778">
    <property type="protein sequence ID" value="KAF2237877.1"/>
    <property type="molecule type" value="Genomic_DNA"/>
</dbReference>
<keyword evidence="3" id="KW-1185">Reference proteome</keyword>
<dbReference type="Proteomes" id="UP000800092">
    <property type="component" value="Unassembled WGS sequence"/>
</dbReference>
<evidence type="ECO:0000256" key="1">
    <source>
        <dbReference type="SAM" id="MobiDB-lite"/>
    </source>
</evidence>
<dbReference type="AlphaFoldDB" id="A0A6A6HIM1"/>